<evidence type="ECO:0000256" key="6">
    <source>
        <dbReference type="ARBA" id="ARBA00023211"/>
    </source>
</evidence>
<keyword evidence="6" id="KW-0464">Manganese</keyword>
<dbReference type="InterPro" id="IPR000086">
    <property type="entry name" value="NUDIX_hydrolase_dom"/>
</dbReference>
<comment type="cofactor">
    <cofactor evidence="1">
        <name>Mn(2+)</name>
        <dbReference type="ChEBI" id="CHEBI:29035"/>
    </cofactor>
</comment>
<evidence type="ECO:0000313" key="9">
    <source>
        <dbReference type="Proteomes" id="UP001163046"/>
    </source>
</evidence>
<dbReference type="GO" id="GO:0010945">
    <property type="term" value="F:coenzyme A diphosphatase activity"/>
    <property type="evidence" value="ECO:0007669"/>
    <property type="project" value="InterPro"/>
</dbReference>
<dbReference type="Gene3D" id="3.90.79.10">
    <property type="entry name" value="Nucleoside Triphosphate Pyrophosphohydrolase"/>
    <property type="match status" value="1"/>
</dbReference>
<comment type="cofactor">
    <cofactor evidence="2">
        <name>Mg(2+)</name>
        <dbReference type="ChEBI" id="CHEBI:18420"/>
    </cofactor>
</comment>
<evidence type="ECO:0000313" key="8">
    <source>
        <dbReference type="EMBL" id="KAJ7393537.1"/>
    </source>
</evidence>
<sequence length="212" mass="23727">MARTCSNLHDAFSEANKARLVKQLGRMKTRRSLLASCSEEAGVFVPFCVVNSVPSVLFTLRSNQLNKHRGEVSFPGGKRDPEDTSVVETAVREMEEELGLERSRVEVWAQMPAMPDRFGKVAITPVLGFIGEIDVNSLVRNREEVESVFTLSLEHVCNPVNRGYTKFTSQAVLPLFLNGPHRIWGLTAIILEQVLLALAPENFQQQLYRTGK</sequence>
<dbReference type="Pfam" id="PF00293">
    <property type="entry name" value="NUDIX"/>
    <property type="match status" value="1"/>
</dbReference>
<proteinExistence type="predicted"/>
<dbReference type="PANTHER" id="PTHR12992:SF11">
    <property type="entry name" value="MITOCHONDRIAL COENZYME A DIPHOSPHATASE NUDT8"/>
    <property type="match status" value="1"/>
</dbReference>
<dbReference type="InterPro" id="IPR015797">
    <property type="entry name" value="NUDIX_hydrolase-like_dom_sf"/>
</dbReference>
<evidence type="ECO:0000256" key="2">
    <source>
        <dbReference type="ARBA" id="ARBA00001946"/>
    </source>
</evidence>
<keyword evidence="3" id="KW-0479">Metal-binding</keyword>
<dbReference type="InterPro" id="IPR045121">
    <property type="entry name" value="CoAse"/>
</dbReference>
<dbReference type="CDD" id="cd03426">
    <property type="entry name" value="NUDIX_CoAse_Nudt7"/>
    <property type="match status" value="1"/>
</dbReference>
<gene>
    <name evidence="8" type="primary">NUDT8</name>
    <name evidence="8" type="ORF">OS493_006521</name>
</gene>
<feature type="domain" description="Nudix hydrolase" evidence="7">
    <location>
        <begin position="40"/>
        <end position="173"/>
    </location>
</feature>
<organism evidence="8 9">
    <name type="scientific">Desmophyllum pertusum</name>
    <dbReference type="NCBI Taxonomy" id="174260"/>
    <lineage>
        <taxon>Eukaryota</taxon>
        <taxon>Metazoa</taxon>
        <taxon>Cnidaria</taxon>
        <taxon>Anthozoa</taxon>
        <taxon>Hexacorallia</taxon>
        <taxon>Scleractinia</taxon>
        <taxon>Caryophylliina</taxon>
        <taxon>Caryophylliidae</taxon>
        <taxon>Desmophyllum</taxon>
    </lineage>
</organism>
<name>A0A9X0DAM1_9CNID</name>
<dbReference type="SUPFAM" id="SSF55811">
    <property type="entry name" value="Nudix"/>
    <property type="match status" value="1"/>
</dbReference>
<evidence type="ECO:0000256" key="4">
    <source>
        <dbReference type="ARBA" id="ARBA00022801"/>
    </source>
</evidence>
<reference evidence="8" key="1">
    <citation type="submission" date="2023-01" db="EMBL/GenBank/DDBJ databases">
        <title>Genome assembly of the deep-sea coral Lophelia pertusa.</title>
        <authorList>
            <person name="Herrera S."/>
            <person name="Cordes E."/>
        </authorList>
    </citation>
    <scope>NUCLEOTIDE SEQUENCE</scope>
    <source>
        <strain evidence="8">USNM1676648</strain>
        <tissue evidence="8">Polyp</tissue>
    </source>
</reference>
<dbReference type="AlphaFoldDB" id="A0A9X0DAM1"/>
<comment type="caution">
    <text evidence="8">The sequence shown here is derived from an EMBL/GenBank/DDBJ whole genome shotgun (WGS) entry which is preliminary data.</text>
</comment>
<protein>
    <submittedName>
        <fullName evidence="8">Nudix (Nucleoside diphosphate linked moiety X)-type motif 8</fullName>
    </submittedName>
</protein>
<keyword evidence="4" id="KW-0378">Hydrolase</keyword>
<dbReference type="PROSITE" id="PS51462">
    <property type="entry name" value="NUDIX"/>
    <property type="match status" value="1"/>
</dbReference>
<evidence type="ECO:0000256" key="1">
    <source>
        <dbReference type="ARBA" id="ARBA00001936"/>
    </source>
</evidence>
<dbReference type="OrthoDB" id="10262892at2759"/>
<dbReference type="PANTHER" id="PTHR12992">
    <property type="entry name" value="NUDIX HYDROLASE"/>
    <property type="match status" value="1"/>
</dbReference>
<dbReference type="EMBL" id="MU825398">
    <property type="protein sequence ID" value="KAJ7393537.1"/>
    <property type="molecule type" value="Genomic_DNA"/>
</dbReference>
<evidence type="ECO:0000256" key="3">
    <source>
        <dbReference type="ARBA" id="ARBA00022723"/>
    </source>
</evidence>
<dbReference type="Proteomes" id="UP001163046">
    <property type="component" value="Unassembled WGS sequence"/>
</dbReference>
<dbReference type="GO" id="GO:0046872">
    <property type="term" value="F:metal ion binding"/>
    <property type="evidence" value="ECO:0007669"/>
    <property type="project" value="UniProtKB-KW"/>
</dbReference>
<keyword evidence="5" id="KW-0460">Magnesium</keyword>
<evidence type="ECO:0000256" key="5">
    <source>
        <dbReference type="ARBA" id="ARBA00022842"/>
    </source>
</evidence>
<evidence type="ECO:0000259" key="7">
    <source>
        <dbReference type="PROSITE" id="PS51462"/>
    </source>
</evidence>
<accession>A0A9X0DAM1</accession>
<keyword evidence="9" id="KW-1185">Reference proteome</keyword>